<evidence type="ECO:0000259" key="5">
    <source>
        <dbReference type="Pfam" id="PF00326"/>
    </source>
</evidence>
<dbReference type="GO" id="GO:0070012">
    <property type="term" value="F:oligopeptidase activity"/>
    <property type="evidence" value="ECO:0007669"/>
    <property type="project" value="TreeGrafter"/>
</dbReference>
<dbReference type="PANTHER" id="PTHR42881:SF13">
    <property type="entry name" value="PROLYL ENDOPEPTIDASE"/>
    <property type="match status" value="1"/>
</dbReference>
<organism evidence="7 8">
    <name type="scientific">Marilutibacter aestuarii</name>
    <dbReference type="NCBI Taxonomy" id="1706195"/>
    <lineage>
        <taxon>Bacteria</taxon>
        <taxon>Pseudomonadati</taxon>
        <taxon>Pseudomonadota</taxon>
        <taxon>Gammaproteobacteria</taxon>
        <taxon>Lysobacterales</taxon>
        <taxon>Lysobacteraceae</taxon>
        <taxon>Marilutibacter</taxon>
    </lineage>
</organism>
<dbReference type="GO" id="GO:0004252">
    <property type="term" value="F:serine-type endopeptidase activity"/>
    <property type="evidence" value="ECO:0007669"/>
    <property type="project" value="InterPro"/>
</dbReference>
<evidence type="ECO:0000256" key="2">
    <source>
        <dbReference type="ARBA" id="ARBA00022801"/>
    </source>
</evidence>
<dbReference type="Proteomes" id="UP000318212">
    <property type="component" value="Unassembled WGS sequence"/>
</dbReference>
<dbReference type="Gene3D" id="3.40.50.1820">
    <property type="entry name" value="alpha/beta hydrolase"/>
    <property type="match status" value="1"/>
</dbReference>
<gene>
    <name evidence="7" type="ORF">FKV25_01305</name>
</gene>
<keyword evidence="4" id="KW-0732">Signal</keyword>
<name>A0A508APJ9_9GAMM</name>
<dbReference type="OrthoDB" id="9801421at2"/>
<protein>
    <submittedName>
        <fullName evidence="7">S9 family peptidase</fullName>
    </submittedName>
</protein>
<evidence type="ECO:0000256" key="3">
    <source>
        <dbReference type="ARBA" id="ARBA00022825"/>
    </source>
</evidence>
<dbReference type="PRINTS" id="PR00862">
    <property type="entry name" value="PROLIGOPTASE"/>
</dbReference>
<proteinExistence type="predicted"/>
<keyword evidence="1" id="KW-0645">Protease</keyword>
<dbReference type="InterPro" id="IPR029058">
    <property type="entry name" value="AB_hydrolase_fold"/>
</dbReference>
<feature type="domain" description="Peptidase S9A N-terminal" evidence="6">
    <location>
        <begin position="30"/>
        <end position="429"/>
    </location>
</feature>
<evidence type="ECO:0000313" key="7">
    <source>
        <dbReference type="EMBL" id="TQD51387.1"/>
    </source>
</evidence>
<dbReference type="InterPro" id="IPR001375">
    <property type="entry name" value="Peptidase_S9_cat"/>
</dbReference>
<comment type="caution">
    <text evidence="7">The sequence shown here is derived from an EMBL/GenBank/DDBJ whole genome shotgun (WGS) entry which is preliminary data.</text>
</comment>
<evidence type="ECO:0000259" key="6">
    <source>
        <dbReference type="Pfam" id="PF02897"/>
    </source>
</evidence>
<dbReference type="PANTHER" id="PTHR42881">
    <property type="entry name" value="PROLYL ENDOPEPTIDASE"/>
    <property type="match status" value="1"/>
</dbReference>
<dbReference type="Pfam" id="PF00326">
    <property type="entry name" value="Peptidase_S9"/>
    <property type="match status" value="1"/>
</dbReference>
<dbReference type="InterPro" id="IPR002470">
    <property type="entry name" value="Peptidase_S9A"/>
</dbReference>
<keyword evidence="2" id="KW-0378">Hydrolase</keyword>
<reference evidence="7 8" key="1">
    <citation type="submission" date="2019-06" db="EMBL/GenBank/DDBJ databases">
        <title>Lysobacter alkalisoli sp. nov. isolated from saline soil.</title>
        <authorList>
            <person name="Sun J.-Q."/>
            <person name="Xu L."/>
        </authorList>
    </citation>
    <scope>NUCLEOTIDE SEQUENCE [LARGE SCALE GENOMIC DNA]</scope>
    <source>
        <strain evidence="7 8">JCM 31130</strain>
    </source>
</reference>
<dbReference type="Pfam" id="PF02897">
    <property type="entry name" value="Peptidase_S9_N"/>
    <property type="match status" value="1"/>
</dbReference>
<dbReference type="SUPFAM" id="SSF50993">
    <property type="entry name" value="Peptidase/esterase 'gauge' domain"/>
    <property type="match status" value="1"/>
</dbReference>
<dbReference type="InterPro" id="IPR051167">
    <property type="entry name" value="Prolyl_oligopep/macrocyclase"/>
</dbReference>
<dbReference type="InterPro" id="IPR023302">
    <property type="entry name" value="Pept_S9A_N"/>
</dbReference>
<keyword evidence="3" id="KW-0720">Serine protease</keyword>
<dbReference type="Gene3D" id="2.130.10.120">
    <property type="entry name" value="Prolyl oligopeptidase, N-terminal domain"/>
    <property type="match status" value="1"/>
</dbReference>
<feature type="signal peptide" evidence="4">
    <location>
        <begin position="1"/>
        <end position="32"/>
    </location>
</feature>
<evidence type="ECO:0000256" key="4">
    <source>
        <dbReference type="SAM" id="SignalP"/>
    </source>
</evidence>
<keyword evidence="8" id="KW-1185">Reference proteome</keyword>
<dbReference type="EMBL" id="VICE01000010">
    <property type="protein sequence ID" value="TQD51387.1"/>
    <property type="molecule type" value="Genomic_DNA"/>
</dbReference>
<evidence type="ECO:0000256" key="1">
    <source>
        <dbReference type="ARBA" id="ARBA00022670"/>
    </source>
</evidence>
<evidence type="ECO:0000313" key="8">
    <source>
        <dbReference type="Proteomes" id="UP000318212"/>
    </source>
</evidence>
<dbReference type="RefSeq" id="WP_141516985.1">
    <property type="nucleotide sequence ID" value="NZ_VICE01000010.1"/>
</dbReference>
<dbReference type="GO" id="GO:0005829">
    <property type="term" value="C:cytosol"/>
    <property type="evidence" value="ECO:0007669"/>
    <property type="project" value="TreeGrafter"/>
</dbReference>
<dbReference type="GO" id="GO:0006508">
    <property type="term" value="P:proteolysis"/>
    <property type="evidence" value="ECO:0007669"/>
    <property type="project" value="UniProtKB-KW"/>
</dbReference>
<sequence>MPKLSHACQTLLISASLASTGLLAGAVGTAHAQEAPVNDTYQWLEDVTGDKPMDWVKAENARTEAELAATPAFKALESDIRTILDSDAKIPGVQKIGDYYYNFWKDKQHERGLWRRTTLDEYRKASPQWETVLDLDALNKAEGENWVWHGADCLRPDYDRCLIALSRGGADADVTREFDMASKTWVEDGFFRPEAKGGLGWIDRDTVFVYTDFGPGSMTPSGYPRIVKAWKRGTPLSAAEVVYEGQAEDMYIAAFHDDTPGFERDFVSRTLAFYNDELYLRAADGALAKVDVPNSVNKSVHREWLLLEPREPYTVVDDQDGETTYPAGSLIAMDFDAFMAGKRDFTVLFEPTAETSLASHAWTRNHLVLNLLDNVSSKLELLTPGAGAWARADFPGAPDLGTVGISAVDPDESDALWMTVTSYLTPTTLSLVEVGKAPEPLKSMPAFFDASNGVVEQHFATSEDGTRVPYFLVRPRDLERNGKAPTLLYGYGGFEVSLTPGYSATVGKGWLEKGGVYAVANIRGGGEYGPKWHQAALKANRHKAYEDFAAVARDLVASGITSPGHLGAQGGSNGGLLMGNMLTQYPELFGAIVCQVPLLDMKRYSHLLAGASWMAEYGDPDTADWSFIKTFSPYHLFDADKQYPATIFMTSTRDDRVHPGHARKMAALMLDADKDVRYYENIEGGHGGAANNAQAAHMSALAFTFLWEELAE</sequence>
<accession>A0A508APJ9</accession>
<dbReference type="AlphaFoldDB" id="A0A508APJ9"/>
<feature type="chain" id="PRO_5021308487" evidence="4">
    <location>
        <begin position="33"/>
        <end position="712"/>
    </location>
</feature>
<dbReference type="SUPFAM" id="SSF53474">
    <property type="entry name" value="alpha/beta-Hydrolases"/>
    <property type="match status" value="1"/>
</dbReference>
<feature type="domain" description="Peptidase S9 prolyl oligopeptidase catalytic" evidence="5">
    <location>
        <begin position="510"/>
        <end position="710"/>
    </location>
</feature>